<protein>
    <submittedName>
        <fullName evidence="2">Uncharacterized protein</fullName>
    </submittedName>
</protein>
<evidence type="ECO:0000256" key="1">
    <source>
        <dbReference type="SAM" id="MobiDB-lite"/>
    </source>
</evidence>
<accession>D5EQC7</accession>
<evidence type="ECO:0000313" key="3">
    <source>
        <dbReference type="Proteomes" id="UP000000925"/>
    </source>
</evidence>
<dbReference type="Proteomes" id="UP000000925">
    <property type="component" value="Chromosome"/>
</dbReference>
<gene>
    <name evidence="2" type="ordered locus">Caka_0872</name>
</gene>
<sequence>MTREQVASEFGDSISESTNSRNEIEESRDGLVIRYDETGIVEFAFTPDSAEPVFRGISLFHQEDPISELLQFDPNPVECFGFILFLRVGITVTGYHDNTPSQRAITCFRRGRWDSMSNHFTHYA</sequence>
<dbReference type="EMBL" id="CP001998">
    <property type="protein sequence ID" value="ADE53895.1"/>
    <property type="molecule type" value="Genomic_DNA"/>
</dbReference>
<dbReference type="STRING" id="583355.Caka_0872"/>
<proteinExistence type="predicted"/>
<evidence type="ECO:0000313" key="2">
    <source>
        <dbReference type="EMBL" id="ADE53895.1"/>
    </source>
</evidence>
<name>D5EQC7_CORAD</name>
<reference evidence="2 3" key="1">
    <citation type="journal article" date="2010" name="Stand. Genomic Sci.">
        <title>Complete genome sequence of Coraliomargarita akajimensis type strain (04OKA010-24).</title>
        <authorList>
            <person name="Mavromatis K."/>
            <person name="Abt B."/>
            <person name="Brambilla E."/>
            <person name="Lapidus A."/>
            <person name="Copeland A."/>
            <person name="Deshpande S."/>
            <person name="Nolan M."/>
            <person name="Lucas S."/>
            <person name="Tice H."/>
            <person name="Cheng J.F."/>
            <person name="Han C."/>
            <person name="Detter J.C."/>
            <person name="Woyke T."/>
            <person name="Goodwin L."/>
            <person name="Pitluck S."/>
            <person name="Held B."/>
            <person name="Brettin T."/>
            <person name="Tapia R."/>
            <person name="Ivanova N."/>
            <person name="Mikhailova N."/>
            <person name="Pati A."/>
            <person name="Liolios K."/>
            <person name="Chen A."/>
            <person name="Palaniappan K."/>
            <person name="Land M."/>
            <person name="Hauser L."/>
            <person name="Chang Y.J."/>
            <person name="Jeffries C.D."/>
            <person name="Rohde M."/>
            <person name="Goker M."/>
            <person name="Bristow J."/>
            <person name="Eisen J.A."/>
            <person name="Markowitz V."/>
            <person name="Hugenholtz P."/>
            <person name="Klenk H.P."/>
            <person name="Kyrpides N.C."/>
        </authorList>
    </citation>
    <scope>NUCLEOTIDE SEQUENCE [LARGE SCALE GENOMIC DNA]</scope>
    <source>
        <strain evidence="3">DSM 45221 / IAM 15411 / JCM 23193 / KCTC 12865</strain>
    </source>
</reference>
<feature type="region of interest" description="Disordered" evidence="1">
    <location>
        <begin position="1"/>
        <end position="28"/>
    </location>
</feature>
<keyword evidence="3" id="KW-1185">Reference proteome</keyword>
<dbReference type="AlphaFoldDB" id="D5EQC7"/>
<dbReference type="KEGG" id="caa:Caka_0872"/>
<dbReference type="HOGENOM" id="CLU_1804399_0_0_0"/>
<organism evidence="2 3">
    <name type="scientific">Coraliomargarita akajimensis (strain DSM 45221 / IAM 15411 / JCM 23193 / KCTC 12865 / 04OKA010-24)</name>
    <dbReference type="NCBI Taxonomy" id="583355"/>
    <lineage>
        <taxon>Bacteria</taxon>
        <taxon>Pseudomonadati</taxon>
        <taxon>Verrucomicrobiota</taxon>
        <taxon>Opitutia</taxon>
        <taxon>Puniceicoccales</taxon>
        <taxon>Coraliomargaritaceae</taxon>
        <taxon>Coraliomargarita</taxon>
    </lineage>
</organism>
<dbReference type="eggNOG" id="ENOG502ZJFH">
    <property type="taxonomic scope" value="Bacteria"/>
</dbReference>